<dbReference type="InterPro" id="IPR037523">
    <property type="entry name" value="VOC_core"/>
</dbReference>
<evidence type="ECO:0000259" key="1">
    <source>
        <dbReference type="PROSITE" id="PS51819"/>
    </source>
</evidence>
<dbReference type="Proteomes" id="UP000461443">
    <property type="component" value="Unassembled WGS sequence"/>
</dbReference>
<dbReference type="PROSITE" id="PS51819">
    <property type="entry name" value="VOC"/>
    <property type="match status" value="1"/>
</dbReference>
<reference evidence="2 3" key="2">
    <citation type="submission" date="2020-02" db="EMBL/GenBank/DDBJ databases">
        <title>The new genus of Enterobacteriales.</title>
        <authorList>
            <person name="Kim I.S."/>
        </authorList>
    </citation>
    <scope>NUCLEOTIDE SEQUENCE [LARGE SCALE GENOMIC DNA]</scope>
    <source>
        <strain evidence="2 3">SAP-6</strain>
    </source>
</reference>
<dbReference type="InterPro" id="IPR004360">
    <property type="entry name" value="Glyas_Fos-R_dOase_dom"/>
</dbReference>
<dbReference type="AlphaFoldDB" id="A0A845SQP6"/>
<name>A0A845SQP6_9GAMM</name>
<dbReference type="EMBL" id="WUBS01000015">
    <property type="protein sequence ID" value="NDL64918.1"/>
    <property type="molecule type" value="Genomic_DNA"/>
</dbReference>
<gene>
    <name evidence="2" type="ORF">GRH90_19470</name>
</gene>
<dbReference type="RefSeq" id="WP_162367630.1">
    <property type="nucleotide sequence ID" value="NZ_WUBS01000015.1"/>
</dbReference>
<evidence type="ECO:0000313" key="3">
    <source>
        <dbReference type="Proteomes" id="UP000461443"/>
    </source>
</evidence>
<protein>
    <recommendedName>
        <fullName evidence="1">VOC domain-containing protein</fullName>
    </recommendedName>
</protein>
<proteinExistence type="predicted"/>
<dbReference type="Gene3D" id="3.10.180.10">
    <property type="entry name" value="2,3-Dihydroxybiphenyl 1,2-Dioxygenase, domain 1"/>
    <property type="match status" value="1"/>
</dbReference>
<sequence>MRLQGIHHAALAVQDMDLMLAYYRDTLGLHPHPAKRNWLGAGRGFCLHLMPSNGTPAPRDPASHIAIQVDNLNHCAAWLLAKGLRPYQMSISMAVFWLTDSTGPLDNGIGTLFLDDPEGNTLEFIQRGRGIFSEYDDGLD</sequence>
<organism evidence="2 3">
    <name type="scientific">Acerihabitans arboris</name>
    <dbReference type="NCBI Taxonomy" id="2691583"/>
    <lineage>
        <taxon>Bacteria</taxon>
        <taxon>Pseudomonadati</taxon>
        <taxon>Pseudomonadota</taxon>
        <taxon>Gammaproteobacteria</taxon>
        <taxon>Enterobacterales</taxon>
        <taxon>Pectobacteriaceae</taxon>
        <taxon>Acerihabitans</taxon>
    </lineage>
</organism>
<reference evidence="2 3" key="1">
    <citation type="submission" date="2019-12" db="EMBL/GenBank/DDBJ databases">
        <authorList>
            <person name="Lee S.D."/>
        </authorList>
    </citation>
    <scope>NUCLEOTIDE SEQUENCE [LARGE SCALE GENOMIC DNA]</scope>
    <source>
        <strain evidence="2 3">SAP-6</strain>
    </source>
</reference>
<comment type="caution">
    <text evidence="2">The sequence shown here is derived from an EMBL/GenBank/DDBJ whole genome shotgun (WGS) entry which is preliminary data.</text>
</comment>
<keyword evidence="3" id="KW-1185">Reference proteome</keyword>
<dbReference type="Pfam" id="PF00903">
    <property type="entry name" value="Glyoxalase"/>
    <property type="match status" value="1"/>
</dbReference>
<dbReference type="InterPro" id="IPR029068">
    <property type="entry name" value="Glyas_Bleomycin-R_OHBP_Dase"/>
</dbReference>
<dbReference type="SUPFAM" id="SSF54593">
    <property type="entry name" value="Glyoxalase/Bleomycin resistance protein/Dihydroxybiphenyl dioxygenase"/>
    <property type="match status" value="1"/>
</dbReference>
<evidence type="ECO:0000313" key="2">
    <source>
        <dbReference type="EMBL" id="NDL64918.1"/>
    </source>
</evidence>
<feature type="domain" description="VOC" evidence="1">
    <location>
        <begin position="5"/>
        <end position="127"/>
    </location>
</feature>
<accession>A0A845SQP6</accession>